<keyword evidence="3" id="KW-1185">Reference proteome</keyword>
<name>A0AA38W9M0_9ASTR</name>
<feature type="compositionally biased region" description="Low complexity" evidence="1">
    <location>
        <begin position="135"/>
        <end position="153"/>
    </location>
</feature>
<dbReference type="EMBL" id="JARYMX010000007">
    <property type="protein sequence ID" value="KAJ9542284.1"/>
    <property type="molecule type" value="Genomic_DNA"/>
</dbReference>
<sequence length="193" mass="21724">MSDSHEHNLEYSELTVSMLILKIKISCCKRKSLGTFYHLPGYKSAYNLINNNDHVLSGVPLEVLRMIWSLAEPALAWVSTYWQNVDIQLSRSYRRYDLNGVLNGITIFGFDFGFLFQVTYLCIKHCSSSLIKQGSNTSSQNSSRSSSPLHTSSPKTMSPDLSLLLNPSMKDMTVVTLPATLKLTTSNYLAWKT</sequence>
<gene>
    <name evidence="2" type="ORF">OSB04_028790</name>
</gene>
<evidence type="ECO:0000256" key="1">
    <source>
        <dbReference type="SAM" id="MobiDB-lite"/>
    </source>
</evidence>
<dbReference type="Proteomes" id="UP001172457">
    <property type="component" value="Chromosome 7"/>
</dbReference>
<evidence type="ECO:0000313" key="3">
    <source>
        <dbReference type="Proteomes" id="UP001172457"/>
    </source>
</evidence>
<reference evidence="2" key="1">
    <citation type="submission" date="2023-03" db="EMBL/GenBank/DDBJ databases">
        <title>Chromosome-scale reference genome and RAD-based genetic map of yellow starthistle (Centaurea solstitialis) reveal putative structural variation and QTLs associated with invader traits.</title>
        <authorList>
            <person name="Reatini B."/>
            <person name="Cang F.A."/>
            <person name="Jiang Q."/>
            <person name="Mckibben M.T.W."/>
            <person name="Barker M.S."/>
            <person name="Rieseberg L.H."/>
            <person name="Dlugosch K.M."/>
        </authorList>
    </citation>
    <scope>NUCLEOTIDE SEQUENCE</scope>
    <source>
        <strain evidence="2">CAN-66</strain>
        <tissue evidence="2">Leaf</tissue>
    </source>
</reference>
<comment type="caution">
    <text evidence="2">The sequence shown here is derived from an EMBL/GenBank/DDBJ whole genome shotgun (WGS) entry which is preliminary data.</text>
</comment>
<proteinExistence type="predicted"/>
<feature type="region of interest" description="Disordered" evidence="1">
    <location>
        <begin position="134"/>
        <end position="157"/>
    </location>
</feature>
<evidence type="ECO:0000313" key="2">
    <source>
        <dbReference type="EMBL" id="KAJ9542284.1"/>
    </source>
</evidence>
<dbReference type="AlphaFoldDB" id="A0AA38W9M0"/>
<organism evidence="2 3">
    <name type="scientific">Centaurea solstitialis</name>
    <name type="common">yellow star-thistle</name>
    <dbReference type="NCBI Taxonomy" id="347529"/>
    <lineage>
        <taxon>Eukaryota</taxon>
        <taxon>Viridiplantae</taxon>
        <taxon>Streptophyta</taxon>
        <taxon>Embryophyta</taxon>
        <taxon>Tracheophyta</taxon>
        <taxon>Spermatophyta</taxon>
        <taxon>Magnoliopsida</taxon>
        <taxon>eudicotyledons</taxon>
        <taxon>Gunneridae</taxon>
        <taxon>Pentapetalae</taxon>
        <taxon>asterids</taxon>
        <taxon>campanulids</taxon>
        <taxon>Asterales</taxon>
        <taxon>Asteraceae</taxon>
        <taxon>Carduoideae</taxon>
        <taxon>Cardueae</taxon>
        <taxon>Centaureinae</taxon>
        <taxon>Centaurea</taxon>
    </lineage>
</organism>
<accession>A0AA38W9M0</accession>
<protein>
    <submittedName>
        <fullName evidence="2">Uncharacterized protein</fullName>
    </submittedName>
</protein>